<evidence type="ECO:0000256" key="2">
    <source>
        <dbReference type="ARBA" id="ARBA00022723"/>
    </source>
</evidence>
<sequence length="252" mass="28579">MQACKLSLFDQFYLVLQKLRVGTLNQVLADNFNISQTTVSRVFISWINFLYFMLGSICIWPSRAKIEKHMPTCFKSLYPDCRGIIDASEIKVQAPSSLVSNSEMYSSYKTHTTYKGNVVISPSGEIIHISSLFDGSISDKELVKQSGLLSLLQPGDQIMADKGFVIQDLLTPVGCSVVMPSFLSCKQQFYKGELLRSKTFHNLRVHFERAIRRVKEFHFFDSVIPLTMAGSINQIWTVSCLITNFQGPLFYE</sequence>
<comment type="caution">
    <text evidence="6">The sequence shown here is derived from an EMBL/GenBank/DDBJ whole genome shotgun (WGS) entry which is preliminary data.</text>
</comment>
<evidence type="ECO:0000256" key="1">
    <source>
        <dbReference type="ARBA" id="ARBA00001968"/>
    </source>
</evidence>
<accession>A0ABN8LRD5</accession>
<keyword evidence="3" id="KW-1133">Transmembrane helix</keyword>
<gene>
    <name evidence="6" type="ORF">PEVE_00041502</name>
</gene>
<protein>
    <recommendedName>
        <fullName evidence="8">DDE Tnp4 domain-containing protein</fullName>
    </recommendedName>
</protein>
<evidence type="ECO:0000313" key="6">
    <source>
        <dbReference type="EMBL" id="CAH3018141.1"/>
    </source>
</evidence>
<keyword evidence="3" id="KW-0812">Transmembrane</keyword>
<dbReference type="InterPro" id="IPR027805">
    <property type="entry name" value="Transposase_HTH_dom"/>
</dbReference>
<dbReference type="EMBL" id="CALNXI010000079">
    <property type="protein sequence ID" value="CAH3018141.1"/>
    <property type="molecule type" value="Genomic_DNA"/>
</dbReference>
<comment type="cofactor">
    <cofactor evidence="1">
        <name>a divalent metal cation</name>
        <dbReference type="ChEBI" id="CHEBI:60240"/>
    </cofactor>
</comment>
<evidence type="ECO:0000259" key="4">
    <source>
        <dbReference type="Pfam" id="PF13359"/>
    </source>
</evidence>
<feature type="transmembrane region" description="Helical" evidence="3">
    <location>
        <begin position="42"/>
        <end position="60"/>
    </location>
</feature>
<feature type="domain" description="DDE Tnp4" evidence="4">
    <location>
        <begin position="85"/>
        <end position="244"/>
    </location>
</feature>
<reference evidence="6 7" key="1">
    <citation type="submission" date="2022-05" db="EMBL/GenBank/DDBJ databases">
        <authorList>
            <consortium name="Genoscope - CEA"/>
            <person name="William W."/>
        </authorList>
    </citation>
    <scope>NUCLEOTIDE SEQUENCE [LARGE SCALE GENOMIC DNA]</scope>
</reference>
<keyword evidence="2" id="KW-0479">Metal-binding</keyword>
<dbReference type="Pfam" id="PF13359">
    <property type="entry name" value="DDE_Tnp_4"/>
    <property type="match status" value="1"/>
</dbReference>
<name>A0ABN8LRD5_9CNID</name>
<keyword evidence="3" id="KW-0472">Membrane</keyword>
<dbReference type="PANTHER" id="PTHR23080">
    <property type="entry name" value="THAP DOMAIN PROTEIN"/>
    <property type="match status" value="1"/>
</dbReference>
<dbReference type="Pfam" id="PF13613">
    <property type="entry name" value="HTH_Tnp_4"/>
    <property type="match status" value="1"/>
</dbReference>
<dbReference type="PANTHER" id="PTHR23080:SF133">
    <property type="entry name" value="SI:CH211-262I1.5-RELATED"/>
    <property type="match status" value="1"/>
</dbReference>
<evidence type="ECO:0000313" key="7">
    <source>
        <dbReference type="Proteomes" id="UP001159427"/>
    </source>
</evidence>
<dbReference type="Proteomes" id="UP001159427">
    <property type="component" value="Unassembled WGS sequence"/>
</dbReference>
<dbReference type="InterPro" id="IPR027806">
    <property type="entry name" value="HARBI1_dom"/>
</dbReference>
<organism evidence="6 7">
    <name type="scientific">Porites evermanni</name>
    <dbReference type="NCBI Taxonomy" id="104178"/>
    <lineage>
        <taxon>Eukaryota</taxon>
        <taxon>Metazoa</taxon>
        <taxon>Cnidaria</taxon>
        <taxon>Anthozoa</taxon>
        <taxon>Hexacorallia</taxon>
        <taxon>Scleractinia</taxon>
        <taxon>Fungiina</taxon>
        <taxon>Poritidae</taxon>
        <taxon>Porites</taxon>
    </lineage>
</organism>
<proteinExistence type="predicted"/>
<evidence type="ECO:0000259" key="5">
    <source>
        <dbReference type="Pfam" id="PF13613"/>
    </source>
</evidence>
<keyword evidence="7" id="KW-1185">Reference proteome</keyword>
<feature type="domain" description="Transposase Helix-turn-helix" evidence="5">
    <location>
        <begin position="4"/>
        <end position="54"/>
    </location>
</feature>
<evidence type="ECO:0000256" key="3">
    <source>
        <dbReference type="SAM" id="Phobius"/>
    </source>
</evidence>
<evidence type="ECO:0008006" key="8">
    <source>
        <dbReference type="Google" id="ProtNLM"/>
    </source>
</evidence>